<feature type="binding site" evidence="1">
    <location>
        <position position="268"/>
    </location>
    <ligand>
        <name>Mg(2+)</name>
        <dbReference type="ChEBI" id="CHEBI:18420"/>
        <label>1</label>
    </ligand>
</feature>
<dbReference type="Pfam" id="PF03747">
    <property type="entry name" value="ADP_ribosyl_GH"/>
    <property type="match status" value="1"/>
</dbReference>
<evidence type="ECO:0000313" key="3">
    <source>
        <dbReference type="EMBL" id="SDY11780.1"/>
    </source>
</evidence>
<dbReference type="Gene3D" id="1.10.4080.10">
    <property type="entry name" value="ADP-ribosylation/Crystallin J1"/>
    <property type="match status" value="1"/>
</dbReference>
<organism evidence="3 4">
    <name type="scientific">Allochromatium warmingii</name>
    <name type="common">Chromatium warmingii</name>
    <dbReference type="NCBI Taxonomy" id="61595"/>
    <lineage>
        <taxon>Bacteria</taxon>
        <taxon>Pseudomonadati</taxon>
        <taxon>Pseudomonadota</taxon>
        <taxon>Gammaproteobacteria</taxon>
        <taxon>Chromatiales</taxon>
        <taxon>Chromatiaceae</taxon>
        <taxon>Allochromatium</taxon>
    </lineage>
</organism>
<feature type="binding site" evidence="1">
    <location>
        <position position="61"/>
    </location>
    <ligand>
        <name>Mg(2+)</name>
        <dbReference type="ChEBI" id="CHEBI:18420"/>
        <label>1</label>
    </ligand>
</feature>
<dbReference type="PANTHER" id="PTHR16222:SF12">
    <property type="entry name" value="ADP-RIBOSYLGLYCOHYDROLASE-RELATED"/>
    <property type="match status" value="1"/>
</dbReference>
<keyword evidence="2" id="KW-0812">Transmembrane</keyword>
<evidence type="ECO:0000256" key="1">
    <source>
        <dbReference type="PIRSR" id="PIRSR605502-1"/>
    </source>
</evidence>
<keyword evidence="2" id="KW-1133">Transmembrane helix</keyword>
<dbReference type="InterPro" id="IPR050792">
    <property type="entry name" value="ADP-ribosylglycohydrolase"/>
</dbReference>
<feature type="binding site" evidence="1">
    <location>
        <position position="60"/>
    </location>
    <ligand>
        <name>Mg(2+)</name>
        <dbReference type="ChEBI" id="CHEBI:18420"/>
        <label>1</label>
    </ligand>
</feature>
<protein>
    <submittedName>
        <fullName evidence="3">ADP-ribosylglycohydrolase</fullName>
    </submittedName>
</protein>
<dbReference type="STRING" id="61595.SAMN05421644_1315"/>
<feature type="binding site" evidence="1">
    <location>
        <position position="59"/>
    </location>
    <ligand>
        <name>Mg(2+)</name>
        <dbReference type="ChEBI" id="CHEBI:18420"/>
        <label>1</label>
    </ligand>
</feature>
<dbReference type="RefSeq" id="WP_091334307.1">
    <property type="nucleotide sequence ID" value="NZ_FNOW01000031.1"/>
</dbReference>
<feature type="binding site" evidence="1">
    <location>
        <position position="270"/>
    </location>
    <ligand>
        <name>Mg(2+)</name>
        <dbReference type="ChEBI" id="CHEBI:18420"/>
        <label>1</label>
    </ligand>
</feature>
<keyword evidence="1" id="KW-0479">Metal-binding</keyword>
<dbReference type="SUPFAM" id="SSF101478">
    <property type="entry name" value="ADP-ribosylglycohydrolase"/>
    <property type="match status" value="1"/>
</dbReference>
<feature type="transmembrane region" description="Helical" evidence="2">
    <location>
        <begin position="134"/>
        <end position="151"/>
    </location>
</feature>
<dbReference type="AlphaFoldDB" id="A0A1H3H8T6"/>
<dbReference type="PANTHER" id="PTHR16222">
    <property type="entry name" value="ADP-RIBOSYLGLYCOHYDROLASE"/>
    <property type="match status" value="1"/>
</dbReference>
<keyword evidence="3" id="KW-0378">Hydrolase</keyword>
<feature type="binding site" evidence="1">
    <location>
        <position position="271"/>
    </location>
    <ligand>
        <name>Mg(2+)</name>
        <dbReference type="ChEBI" id="CHEBI:18420"/>
        <label>1</label>
    </ligand>
</feature>
<dbReference type="OrthoDB" id="9798107at2"/>
<comment type="cofactor">
    <cofactor evidence="1">
        <name>Mg(2+)</name>
        <dbReference type="ChEBI" id="CHEBI:18420"/>
    </cofactor>
    <text evidence="1">Binds 2 magnesium ions per subunit.</text>
</comment>
<evidence type="ECO:0000256" key="2">
    <source>
        <dbReference type="SAM" id="Phobius"/>
    </source>
</evidence>
<feature type="transmembrane region" description="Helical" evidence="2">
    <location>
        <begin position="326"/>
        <end position="347"/>
    </location>
</feature>
<feature type="transmembrane region" description="Helical" evidence="2">
    <location>
        <begin position="92"/>
        <end position="114"/>
    </location>
</feature>
<evidence type="ECO:0000313" key="4">
    <source>
        <dbReference type="Proteomes" id="UP000198672"/>
    </source>
</evidence>
<dbReference type="InterPro" id="IPR036705">
    <property type="entry name" value="Ribosyl_crysJ1_sf"/>
</dbReference>
<keyword evidence="4" id="KW-1185">Reference proteome</keyword>
<gene>
    <name evidence="3" type="ORF">SAMN05421644_1315</name>
</gene>
<dbReference type="Proteomes" id="UP000198672">
    <property type="component" value="Unassembled WGS sequence"/>
</dbReference>
<accession>A0A1H3H8T6</accession>
<dbReference type="GO" id="GO:0046872">
    <property type="term" value="F:metal ion binding"/>
    <property type="evidence" value="ECO:0007669"/>
    <property type="project" value="UniProtKB-KW"/>
</dbReference>
<dbReference type="GO" id="GO:0016787">
    <property type="term" value="F:hydrolase activity"/>
    <property type="evidence" value="ECO:0007669"/>
    <property type="project" value="UniProtKB-KW"/>
</dbReference>
<sequence length="357" mass="38082">MPQNAPIQSLRTACVGCLLGTAVGDALGLPYEGLTPRRAARLLGPAEHQRLLGRWGMISDDTEHTAMVAQALLVSGGNLDRFRRSLAWRLRWWFLGLPAGIGWATLRAILRLWIGIRPERSGVYSAGNGPAMRAAILGVAVADSVALRALVQASARLTHTDPLAESGAWAVAWAARSASLGLVEPAQYLSVVRETLAADGQVLTGLIEQAVVSVNAGESTEYFAQALGLAQGVSGYVCHTVPVAIHAWLAHPQDYRAAVGAVIRCGGDTDSTAAIVGGILGAAVGPAGIPHAWLHGMIDWPRSVRWLERLGERLARSRMTGQRQRPLPLCVPCVLLRNAVFMLIVLAHGVRRLLPPY</sequence>
<keyword evidence="1" id="KW-0460">Magnesium</keyword>
<dbReference type="InterPro" id="IPR005502">
    <property type="entry name" value="Ribosyl_crysJ1"/>
</dbReference>
<dbReference type="EMBL" id="FNOW01000031">
    <property type="protein sequence ID" value="SDY11780.1"/>
    <property type="molecule type" value="Genomic_DNA"/>
</dbReference>
<keyword evidence="2" id="KW-0472">Membrane</keyword>
<name>A0A1H3H8T6_ALLWA</name>
<proteinExistence type="predicted"/>
<reference evidence="4" key="1">
    <citation type="submission" date="2016-10" db="EMBL/GenBank/DDBJ databases">
        <authorList>
            <person name="Varghese N."/>
            <person name="Submissions S."/>
        </authorList>
    </citation>
    <scope>NUCLEOTIDE SEQUENCE [LARGE SCALE GENOMIC DNA]</scope>
    <source>
        <strain evidence="4">DSM 173</strain>
    </source>
</reference>